<evidence type="ECO:0000313" key="2">
    <source>
        <dbReference type="Proteomes" id="UP001145114"/>
    </source>
</evidence>
<dbReference type="EMBL" id="JAMZIH010005261">
    <property type="protein sequence ID" value="KAJ1675541.1"/>
    <property type="molecule type" value="Genomic_DNA"/>
</dbReference>
<keyword evidence="2" id="KW-1185">Reference proteome</keyword>
<proteinExistence type="predicted"/>
<evidence type="ECO:0000313" key="1">
    <source>
        <dbReference type="EMBL" id="KAJ1675541.1"/>
    </source>
</evidence>
<accession>A0ACC1HIP9</accession>
<name>A0ACC1HIP9_9FUNG</name>
<comment type="caution">
    <text evidence="1">The sequence shown here is derived from an EMBL/GenBank/DDBJ whole genome shotgun (WGS) entry which is preliminary data.</text>
</comment>
<sequence>RSANSRKNTSEMFGSVPSASVPSKSEMLKSAAAWAPKYDSDGQPLETHPSFRQVWTFYLDASSAGRRWDQLDAFINFVMAGLYVWNTTYLNQGGNPGIPLMPQIVDMVLAIVLLMQFLPRYYFTSDPVYFLIRPFSLSTIITVLTSVIVLHNRVNYPNIYAPTFMAAGYWVYLYPARFYRLQISLLRTLNPVKNVYHFKPVVRKALQAVATVFTAVLAITVLTHIVVYYQEPGEVVQDFGDAFFFTAVSSVTGLTSDIKPDRWYTRCITIFVMFLGLFWLPPRMSEMLGLWQNQLPWPKKFVPSPRQSHVIVIGCTDLPYYTIFEFLREFFCEDHGPQTLNTVVVFMSETEPGKETAELLRDPSYVNRVKYCMGSPTAFKHLERVHAHTAEAVFLLTQFNNVSASNSLSEMQKMDASQVMIALAIKKFLRSKSSRTKIIAQVILPETTMHLDFIAKSSLSIEKLRLGFLGQSVVVPGLTSMIQLLSTSIPSSTTTQLLAYCTEANGLKWFGEYVLGMAQEIYEVKMPSLLIGMTFQKAVQLIYQRHRATLFALLCYQDDSEMREGQRTPGTKLVVSPIGYKIRGGEIGFVMSTESKVARDISQMTAEVEAIDIDEGQYGNDCSADVPDESAPLLGQTGSGGDVGYSAMELSDGGPKDKTLLPNVTTTVATATIAVVATGGSASATATSVVAPSQSKLTSPAPLVANIMSSVEVVMPNADANNDQSLSKADGDSGDSGTTQKDKEDKDNSDSTDGPRDGDVSSVNDIGSELEVLYGEGEERPMRHGAVHDCQHSVCDQDCHRPLDEGFLVPQRESDKQHSEDEDDVKKISKSNLIYFSDDDHNGAKSPGSNNRFGNDTKVTSGTVEPLEASRGGDRKKNQRSAMQTTSTSRSPSQGRYGDNSDDKSADGDDKLTSDGIPVNLKDHIVICDTSDNLPQNLEYIVGCIRMAAPEADSDDSDDENDEEGGRARANQQMRGSPGKQRQEKGRGVATVSEDVTTSKHTYDGQKLTANFLAQLLGVVGSNNSAFQNTSREDAFKAKVDELQQKLDSKNEDDDGDQKGLARILPNDQAIVILSPGDFDIDQIELLQEFGNVYFVSGSPLSRTDLLRARIHTADGAIVLADGQSRAEASQNTVYRLDLTGSDASSTATADSPALLAALNIELLTSHDPDFFLSVEMIHRENMQYLGDTETLKVNEVYAQAFLRSSFMSGHTYCPLMSDTLVCQAYYNEHIVDLVHQLLFPFGDIGKFVEFAKLGKDVPKEEIVEILGHEYPTGAPTRRPSVASLAQSSSKQALKQQQTSIPPVSRVHLCRIPKRLIGRPYLSLFSLCCFKYNTVPIGLYRMSRHRGQNIWYCVPNPAPDSLLRKYDFVYILAPTAPKLK</sequence>
<protein>
    <submittedName>
        <fullName evidence="1">Uncharacterized protein</fullName>
    </submittedName>
</protein>
<reference evidence="1" key="1">
    <citation type="submission" date="2022-06" db="EMBL/GenBank/DDBJ databases">
        <title>Phylogenomic reconstructions and comparative analyses of Kickxellomycotina fungi.</title>
        <authorList>
            <person name="Reynolds N.K."/>
            <person name="Stajich J.E."/>
            <person name="Barry K."/>
            <person name="Grigoriev I.V."/>
            <person name="Crous P."/>
            <person name="Smith M.E."/>
        </authorList>
    </citation>
    <scope>NUCLEOTIDE SEQUENCE</scope>
    <source>
        <strain evidence="1">RSA 2271</strain>
    </source>
</reference>
<organism evidence="1 2">
    <name type="scientific">Spiromyces aspiralis</name>
    <dbReference type="NCBI Taxonomy" id="68401"/>
    <lineage>
        <taxon>Eukaryota</taxon>
        <taxon>Fungi</taxon>
        <taxon>Fungi incertae sedis</taxon>
        <taxon>Zoopagomycota</taxon>
        <taxon>Kickxellomycotina</taxon>
        <taxon>Kickxellomycetes</taxon>
        <taxon>Kickxellales</taxon>
        <taxon>Kickxellaceae</taxon>
        <taxon>Spiromyces</taxon>
    </lineage>
</organism>
<feature type="non-terminal residue" evidence="1">
    <location>
        <position position="1"/>
    </location>
</feature>
<dbReference type="Proteomes" id="UP001145114">
    <property type="component" value="Unassembled WGS sequence"/>
</dbReference>
<gene>
    <name evidence="1" type="ORF">EV182_001066</name>
</gene>